<keyword evidence="6" id="KW-0547">Nucleotide-binding</keyword>
<evidence type="ECO:0000313" key="12">
    <source>
        <dbReference type="EMBL" id="GAU46124.1"/>
    </source>
</evidence>
<dbReference type="AlphaFoldDB" id="A0A2Z6NP69"/>
<evidence type="ECO:0000256" key="8">
    <source>
        <dbReference type="ARBA" id="ARBA00022989"/>
    </source>
</evidence>
<evidence type="ECO:0000256" key="4">
    <source>
        <dbReference type="ARBA" id="ARBA00022692"/>
    </source>
</evidence>
<accession>A0A2Z6NP69</accession>
<dbReference type="OrthoDB" id="264917at2759"/>
<evidence type="ECO:0000256" key="1">
    <source>
        <dbReference type="ARBA" id="ARBA00004479"/>
    </source>
</evidence>
<keyword evidence="2" id="KW-0723">Serine/threonine-protein kinase</keyword>
<keyword evidence="8" id="KW-1133">Transmembrane helix</keyword>
<gene>
    <name evidence="12" type="ORF">TSUD_192850</name>
</gene>
<dbReference type="InterPro" id="IPR024788">
    <property type="entry name" value="Malectin-like_Carb-bd_dom"/>
</dbReference>
<dbReference type="InterPro" id="IPR045272">
    <property type="entry name" value="ANXUR1/2-like"/>
</dbReference>
<dbReference type="GO" id="GO:0005524">
    <property type="term" value="F:ATP binding"/>
    <property type="evidence" value="ECO:0007669"/>
    <property type="project" value="UniProtKB-KW"/>
</dbReference>
<keyword evidence="4" id="KW-0812">Transmembrane</keyword>
<evidence type="ECO:0000256" key="5">
    <source>
        <dbReference type="ARBA" id="ARBA00022729"/>
    </source>
</evidence>
<proteinExistence type="predicted"/>
<keyword evidence="3" id="KW-0808">Transferase</keyword>
<keyword evidence="2" id="KW-0418">Kinase</keyword>
<evidence type="ECO:0000256" key="7">
    <source>
        <dbReference type="ARBA" id="ARBA00022840"/>
    </source>
</evidence>
<keyword evidence="10" id="KW-0325">Glycoprotein</keyword>
<keyword evidence="7" id="KW-0067">ATP-binding</keyword>
<dbReference type="PANTHER" id="PTHR34590:SF10">
    <property type="entry name" value="RECEPTOR-LIKE PROTEIN KINASE HERK 1"/>
    <property type="match status" value="1"/>
</dbReference>
<evidence type="ECO:0000256" key="6">
    <source>
        <dbReference type="ARBA" id="ARBA00022741"/>
    </source>
</evidence>
<evidence type="ECO:0000256" key="2">
    <source>
        <dbReference type="ARBA" id="ARBA00022527"/>
    </source>
</evidence>
<evidence type="ECO:0000256" key="3">
    <source>
        <dbReference type="ARBA" id="ARBA00022679"/>
    </source>
</evidence>
<feature type="domain" description="Malectin-like" evidence="11">
    <location>
        <begin position="5"/>
        <end position="304"/>
    </location>
</feature>
<evidence type="ECO:0000256" key="9">
    <source>
        <dbReference type="ARBA" id="ARBA00023136"/>
    </source>
</evidence>
<dbReference type="Gene3D" id="2.60.120.430">
    <property type="entry name" value="Galactose-binding lectin"/>
    <property type="match status" value="2"/>
</dbReference>
<organism evidence="12 13">
    <name type="scientific">Trifolium subterraneum</name>
    <name type="common">Subterranean clover</name>
    <dbReference type="NCBI Taxonomy" id="3900"/>
    <lineage>
        <taxon>Eukaryota</taxon>
        <taxon>Viridiplantae</taxon>
        <taxon>Streptophyta</taxon>
        <taxon>Embryophyta</taxon>
        <taxon>Tracheophyta</taxon>
        <taxon>Spermatophyta</taxon>
        <taxon>Magnoliopsida</taxon>
        <taxon>eudicotyledons</taxon>
        <taxon>Gunneridae</taxon>
        <taxon>Pentapetalae</taxon>
        <taxon>rosids</taxon>
        <taxon>fabids</taxon>
        <taxon>Fabales</taxon>
        <taxon>Fabaceae</taxon>
        <taxon>Papilionoideae</taxon>
        <taxon>50 kb inversion clade</taxon>
        <taxon>NPAAA clade</taxon>
        <taxon>Hologalegina</taxon>
        <taxon>IRL clade</taxon>
        <taxon>Trifolieae</taxon>
        <taxon>Trifolium</taxon>
    </lineage>
</organism>
<dbReference type="Proteomes" id="UP000242715">
    <property type="component" value="Unassembled WGS sequence"/>
</dbReference>
<evidence type="ECO:0000313" key="13">
    <source>
        <dbReference type="Proteomes" id="UP000242715"/>
    </source>
</evidence>
<keyword evidence="13" id="KW-1185">Reference proteome</keyword>
<dbReference type="GO" id="GO:0004674">
    <property type="term" value="F:protein serine/threonine kinase activity"/>
    <property type="evidence" value="ECO:0007669"/>
    <property type="project" value="UniProtKB-KW"/>
</dbReference>
<name>A0A2Z6NP69_TRISU</name>
<keyword evidence="5" id="KW-0732">Signal</keyword>
<keyword evidence="9" id="KW-0472">Membrane</keyword>
<dbReference type="FunFam" id="2.60.120.430:FF:000001">
    <property type="entry name" value="Receptor-like protein kinase FERONIA"/>
    <property type="match status" value="1"/>
</dbReference>
<reference evidence="13" key="1">
    <citation type="journal article" date="2017" name="Front. Plant Sci.">
        <title>Climate Clever Clovers: New Paradigm to Reduce the Environmental Footprint of Ruminants by Breeding Low Methanogenic Forages Utilizing Haplotype Variation.</title>
        <authorList>
            <person name="Kaur P."/>
            <person name="Appels R."/>
            <person name="Bayer P.E."/>
            <person name="Keeble-Gagnere G."/>
            <person name="Wang J."/>
            <person name="Hirakawa H."/>
            <person name="Shirasawa K."/>
            <person name="Vercoe P."/>
            <person name="Stefanova K."/>
            <person name="Durmic Z."/>
            <person name="Nichols P."/>
            <person name="Revell C."/>
            <person name="Isobe S.N."/>
            <person name="Edwards D."/>
            <person name="Erskine W."/>
        </authorList>
    </citation>
    <scope>NUCLEOTIDE SEQUENCE [LARGE SCALE GENOMIC DNA]</scope>
    <source>
        <strain evidence="13">cv. Daliak</strain>
    </source>
</reference>
<dbReference type="PANTHER" id="PTHR34590">
    <property type="entry name" value="OS03G0124300 PROTEIN-RELATED"/>
    <property type="match status" value="1"/>
</dbReference>
<evidence type="ECO:0000259" key="11">
    <source>
        <dbReference type="Pfam" id="PF12819"/>
    </source>
</evidence>
<protein>
    <recommendedName>
        <fullName evidence="11">Malectin-like domain-containing protein</fullName>
    </recommendedName>
</protein>
<dbReference type="GO" id="GO:0016020">
    <property type="term" value="C:membrane"/>
    <property type="evidence" value="ECO:0007669"/>
    <property type="project" value="UniProtKB-SubCell"/>
</dbReference>
<dbReference type="EMBL" id="DF974178">
    <property type="protein sequence ID" value="GAU46124.1"/>
    <property type="molecule type" value="Genomic_DNA"/>
</dbReference>
<sequence>MEESIYTFYISKPGRIWIRLYFFPFSNPSYNLTSSVFSVHTDHFVLLHEFSPPNNNSVFFKEYLVNVPDARFSLKFKPKKDSIAFINAIEIVSAPDILISDSATQVFPLGEFKGLMNSALQVSYRINVGGPTITPEVDTLSRTWEPDGSYNIFPQGSSSVSVSNRSIKYPEENGVVDVTPLIAPNSVYATCVQMKDSNVTQPNFNLSWMVNVEKSYSYLIRLHFCDIVSKNLNQLYFNVYINGIESVEALDLSSQTKALSTAYYMDFVIGSSNITNGSILIQVGPPNLQLNTHNAILNGIEVMKMSNSANSLDGFFSVDGEYIGPNVTSKVVKETFRLGRK</sequence>
<evidence type="ECO:0000256" key="10">
    <source>
        <dbReference type="ARBA" id="ARBA00023180"/>
    </source>
</evidence>
<dbReference type="GO" id="GO:0004714">
    <property type="term" value="F:transmembrane receptor protein tyrosine kinase activity"/>
    <property type="evidence" value="ECO:0007669"/>
    <property type="project" value="InterPro"/>
</dbReference>
<comment type="subcellular location">
    <subcellularLocation>
        <location evidence="1">Membrane</location>
        <topology evidence="1">Single-pass type I membrane protein</topology>
    </subcellularLocation>
</comment>
<dbReference type="Pfam" id="PF12819">
    <property type="entry name" value="Malectin_like"/>
    <property type="match status" value="1"/>
</dbReference>